<evidence type="ECO:0000256" key="7">
    <source>
        <dbReference type="SAM" id="MobiDB-lite"/>
    </source>
</evidence>
<comment type="caution">
    <text evidence="11">The sequence shown here is derived from an EMBL/GenBank/DDBJ whole genome shotgun (WGS) entry which is preliminary data.</text>
</comment>
<keyword evidence="8" id="KW-0812">Transmembrane</keyword>
<dbReference type="PROSITE" id="PS50847">
    <property type="entry name" value="GRAM_POS_ANCHORING"/>
    <property type="match status" value="1"/>
</dbReference>
<proteinExistence type="inferred from homology"/>
<dbReference type="Gene3D" id="2.60.40.10">
    <property type="entry name" value="Immunoglobulins"/>
    <property type="match status" value="7"/>
</dbReference>
<feature type="signal peptide" evidence="9">
    <location>
        <begin position="1"/>
        <end position="23"/>
    </location>
</feature>
<organism evidence="11 12">
    <name type="scientific">Virgibacillus salarius</name>
    <dbReference type="NCBI Taxonomy" id="447199"/>
    <lineage>
        <taxon>Bacteria</taxon>
        <taxon>Bacillati</taxon>
        <taxon>Bacillota</taxon>
        <taxon>Bacilli</taxon>
        <taxon>Bacillales</taxon>
        <taxon>Bacillaceae</taxon>
        <taxon>Virgibacillus</taxon>
    </lineage>
</organism>
<dbReference type="Gene3D" id="2.60.40.740">
    <property type="match status" value="5"/>
</dbReference>
<comment type="subcellular location">
    <subcellularLocation>
        <location evidence="1">Secreted</location>
        <location evidence="1">Cell wall</location>
        <topology evidence="1">Peptidoglycan-anchor</topology>
    </subcellularLocation>
</comment>
<evidence type="ECO:0000256" key="8">
    <source>
        <dbReference type="SAM" id="Phobius"/>
    </source>
</evidence>
<keyword evidence="5 9" id="KW-0732">Signal</keyword>
<dbReference type="InterPro" id="IPR019931">
    <property type="entry name" value="LPXTG_anchor"/>
</dbReference>
<dbReference type="NCBIfam" id="TIGR01167">
    <property type="entry name" value="LPXTG_anchor"/>
    <property type="match status" value="1"/>
</dbReference>
<evidence type="ECO:0000313" key="12">
    <source>
        <dbReference type="Proteomes" id="UP000675284"/>
    </source>
</evidence>
<keyword evidence="8" id="KW-0472">Membrane</keyword>
<feature type="domain" description="Gram-positive cocci surface proteins LPxTG" evidence="10">
    <location>
        <begin position="1757"/>
        <end position="1790"/>
    </location>
</feature>
<protein>
    <submittedName>
        <fullName evidence="11">LPXTG cell wall anchor domain-containing protein</fullName>
    </submittedName>
</protein>
<evidence type="ECO:0000256" key="3">
    <source>
        <dbReference type="ARBA" id="ARBA00022512"/>
    </source>
</evidence>
<accession>A0A941DUC1</accession>
<reference evidence="11" key="1">
    <citation type="submission" date="2021-04" db="EMBL/GenBank/DDBJ databases">
        <title>Isolation and polyphasic classification of algal microorganism.</title>
        <authorList>
            <person name="Wang S."/>
        </authorList>
    </citation>
    <scope>NUCLEOTIDE SEQUENCE</scope>
    <source>
        <strain evidence="11">720a</strain>
    </source>
</reference>
<dbReference type="Pfam" id="PF17802">
    <property type="entry name" value="SpaA"/>
    <property type="match status" value="7"/>
</dbReference>
<feature type="region of interest" description="Disordered" evidence="7">
    <location>
        <begin position="145"/>
        <end position="214"/>
    </location>
</feature>
<feature type="compositionally biased region" description="Basic and acidic residues" evidence="7">
    <location>
        <begin position="160"/>
        <end position="198"/>
    </location>
</feature>
<dbReference type="InterPro" id="IPR041033">
    <property type="entry name" value="SpaA_PFL_dom_1"/>
</dbReference>
<dbReference type="InterPro" id="IPR013783">
    <property type="entry name" value="Ig-like_fold"/>
</dbReference>
<keyword evidence="12" id="KW-1185">Reference proteome</keyword>
<keyword evidence="6" id="KW-0572">Peptidoglycan-anchor</keyword>
<gene>
    <name evidence="11" type="ORF">KCX74_00040</name>
</gene>
<evidence type="ECO:0000256" key="9">
    <source>
        <dbReference type="SAM" id="SignalP"/>
    </source>
</evidence>
<sequence length="1790" mass="200538">MKKSLYVLFSLLLLLQTISSSLAFPIQSHAQGAETGIVKKIELLDEAGNPIMDQDTKASSMKVSWSIEGLEVEKDKAYIHDLPTGVDMEKNYQGEVTNGGKKVGAYYTDTNNTITITFNEEIANAPRASGTFIIDLAHQDSPALTNETDNQQALEEEAEEKPHKDTESNEKQEEKSTIEDNLPKEDDHVERKSEKSSESDTAQSEGTEKKNKLTAKKEIMENILTSAELSYEDTDGNAVEKPDINSLISINYTWELANNHGYKAGDEFHFDVPKELKVYNSIDKAEMNFNGETIGYFSVNESGSATITFTKFIEEFSNINGSIEIWTELSEDIIITEEKEVIVTPIEGKESVTIPIEFLPIGPSVEKKGIPNRDYNAETIEWTVDFNKSLESLKNPLLQDPIQAGQSLLADSIKLYHLDTKLNGEVSLGEEVNPNTYTIGKTENGEDFTIVFDKDIHTAYRLVYQTEITDEDQKAFHNEASLVSDNQQPKSADATVSVKRGSPLEKQSIAYDKENQIITWEIKYNYNEKTIKQQDALLKDFFNTSQDLVESSFDVKKITIDKDGNEVGNGEDFENYTVTAKTEAGKNGFHLQFDENVTSAYKITYQTKASERVFENEKITNKIETGNHNAEGSQNIGQQILFKSHGTPNYKDKTVDWTVTFNKDKHPMNDVVLTDVFTNEGLILKPETLKITTENKELVEGKDYTLIKNEANQFEIRFNNQINTPHTITYTTEFIYEARADKGKNYLENKAIFNWTDEHGSSKTQETSKQFKPDEYTQSNGFKYGSYNAVDKEITWNIGVNYNLKTIENPIIKDFIQGNQRLVKDSITIYKMNLTGGENGTEVEEHVPSEDYSISWIKDKDGTPGFQISFNQEIHSPYKIVYKTSLKDLDLVDASYENTATLYNGETKETDLHASVAIPHGGKYTTKTGKQNGKIIDWKVNINFGQSQVTNATVIDKPSENQSLLESSFDVYATTISEDGKVAKKDKLERDKDYTLTLHKNPDSFTLTFSEEINEAYILEYQSLILDKPGSKIKNDVSFNGENIDIVEHESSETVQVRRTSGMGDGTGEIGHLTVTKTDKATGVPLQGAVFSLVDKDSGVVIDRLTTGKDGVVAFDRLLYGDYILTEEKAPDGYLIDNKQQTITINQPFEQGNNEKTGNQLTVTNTEIIRAVELTKKDKETNEVLAGAVFSLQEKVGDTYEEIAELTTDDQGIIFIDQLKSGEYRFMEKKAPDGYKLSEKPIPFSIHDKQTEAIYLSAENEKLGSVQLTKFDQKDHAKVLKGATFKLEKADGTIVHPSLTTNDAGEIFVGNLQPGNYKFVETKAPTFYQRNHQPIPFTVKDGETATILVEAPNQLIRGKVELTKVDSDNKEIVLEGATFNLLDNEGNLIKEDITTNGNGKLVVNNLQPGNYQFVETKAPEHYQLNQKPIPFTIEKSKTEDTVHATKVQVTNQLIPGSVELTKVDKYDHEKFLENAVFELQDKDGNTIKKGMTTNEDGKLLINNLRPGHYQFVETKAPAYYQLDQKPIEFEVKKSQAEPLSITAENEWITGKVELTKVDADNSNISLSGAEFTLEDAEGNILQEGITTNKAGKLVVDDLKPGNYRFVETKAPFGYYLDDTSIPFTIEKSKTEADVKLVQLNVENKIIPGSVVLTKVDHSNSDKLLPNAEFKLIDANGKTLKQGLLTDAQGQITVDKLKPGSYQFVETKAPIGYQLDSTPIPFKIEKGQSDLVRLTATNQATLSGTDKPEDTTPTYNKLPQTGEEWLRYLLILGITSIMIGTIVVFRRRKQV</sequence>
<dbReference type="InterPro" id="IPR041171">
    <property type="entry name" value="SDR_Ig"/>
</dbReference>
<dbReference type="Gene3D" id="2.60.40.1280">
    <property type="match status" value="2"/>
</dbReference>
<dbReference type="Pfam" id="PF17961">
    <property type="entry name" value="Big_8"/>
    <property type="match status" value="1"/>
</dbReference>
<dbReference type="SUPFAM" id="SSF49478">
    <property type="entry name" value="Cna protein B-type domain"/>
    <property type="match status" value="7"/>
</dbReference>
<dbReference type="InterPro" id="IPR008456">
    <property type="entry name" value="Collagen-bd_dom"/>
</dbReference>
<dbReference type="SUPFAM" id="SSF49401">
    <property type="entry name" value="Bacterial adhesins"/>
    <property type="match status" value="7"/>
</dbReference>
<keyword evidence="3" id="KW-0134">Cell wall</keyword>
<name>A0A941DUC1_9BACI</name>
<comment type="similarity">
    <text evidence="2">Belongs to the serine-aspartate repeat-containing protein (SDr) family.</text>
</comment>
<dbReference type="GO" id="GO:0005518">
    <property type="term" value="F:collagen binding"/>
    <property type="evidence" value="ECO:0007669"/>
    <property type="project" value="InterPro"/>
</dbReference>
<dbReference type="Proteomes" id="UP000675284">
    <property type="component" value="Unassembled WGS sequence"/>
</dbReference>
<evidence type="ECO:0000259" key="10">
    <source>
        <dbReference type="PROSITE" id="PS50847"/>
    </source>
</evidence>
<evidence type="ECO:0000256" key="2">
    <source>
        <dbReference type="ARBA" id="ARBA00007257"/>
    </source>
</evidence>
<dbReference type="Pfam" id="PF05737">
    <property type="entry name" value="Collagen_bind"/>
    <property type="match status" value="5"/>
</dbReference>
<dbReference type="InterPro" id="IPR011252">
    <property type="entry name" value="Fibrogen-bd_dom1"/>
</dbReference>
<dbReference type="GO" id="GO:0007155">
    <property type="term" value="P:cell adhesion"/>
    <property type="evidence" value="ECO:0007669"/>
    <property type="project" value="InterPro"/>
</dbReference>
<dbReference type="EMBL" id="JAGSOT010000001">
    <property type="protein sequence ID" value="MBR7794428.1"/>
    <property type="molecule type" value="Genomic_DNA"/>
</dbReference>
<keyword evidence="4" id="KW-0964">Secreted</keyword>
<evidence type="ECO:0000256" key="5">
    <source>
        <dbReference type="ARBA" id="ARBA00022729"/>
    </source>
</evidence>
<feature type="transmembrane region" description="Helical" evidence="8">
    <location>
        <begin position="1764"/>
        <end position="1784"/>
    </location>
</feature>
<dbReference type="InterPro" id="IPR008966">
    <property type="entry name" value="Adhesion_dom_sf"/>
</dbReference>
<dbReference type="PANTHER" id="PTHR36108:SF13">
    <property type="entry name" value="COLOSSIN-B-RELATED"/>
    <property type="match status" value="1"/>
</dbReference>
<evidence type="ECO:0000256" key="1">
    <source>
        <dbReference type="ARBA" id="ARBA00004168"/>
    </source>
</evidence>
<evidence type="ECO:0000256" key="6">
    <source>
        <dbReference type="ARBA" id="ARBA00023088"/>
    </source>
</evidence>
<dbReference type="Pfam" id="PF00746">
    <property type="entry name" value="Gram_pos_anchor"/>
    <property type="match status" value="1"/>
</dbReference>
<evidence type="ECO:0000256" key="4">
    <source>
        <dbReference type="ARBA" id="ARBA00022525"/>
    </source>
</evidence>
<dbReference type="RefSeq" id="WP_166529751.1">
    <property type="nucleotide sequence ID" value="NZ_JAGSOT010000001.1"/>
</dbReference>
<keyword evidence="8" id="KW-1133">Transmembrane helix</keyword>
<dbReference type="PANTHER" id="PTHR36108">
    <property type="entry name" value="COLOSSIN-B-RELATED"/>
    <property type="match status" value="1"/>
</dbReference>
<feature type="chain" id="PRO_5038733372" evidence="9">
    <location>
        <begin position="24"/>
        <end position="1790"/>
    </location>
</feature>
<evidence type="ECO:0000313" key="11">
    <source>
        <dbReference type="EMBL" id="MBR7794428.1"/>
    </source>
</evidence>